<evidence type="ECO:0000313" key="3">
    <source>
        <dbReference type="Proteomes" id="UP001437256"/>
    </source>
</evidence>
<keyword evidence="3" id="KW-1185">Reference proteome</keyword>
<feature type="compositionally biased region" description="Polar residues" evidence="1">
    <location>
        <begin position="61"/>
        <end position="72"/>
    </location>
</feature>
<name>A0ABR2Z611_9AGAR</name>
<organism evidence="2 3">
    <name type="scientific">Marasmius tenuissimus</name>
    <dbReference type="NCBI Taxonomy" id="585030"/>
    <lineage>
        <taxon>Eukaryota</taxon>
        <taxon>Fungi</taxon>
        <taxon>Dikarya</taxon>
        <taxon>Basidiomycota</taxon>
        <taxon>Agaricomycotina</taxon>
        <taxon>Agaricomycetes</taxon>
        <taxon>Agaricomycetidae</taxon>
        <taxon>Agaricales</taxon>
        <taxon>Marasmiineae</taxon>
        <taxon>Marasmiaceae</taxon>
        <taxon>Marasmius</taxon>
    </lineage>
</organism>
<evidence type="ECO:0000256" key="1">
    <source>
        <dbReference type="SAM" id="MobiDB-lite"/>
    </source>
</evidence>
<dbReference type="Proteomes" id="UP001437256">
    <property type="component" value="Unassembled WGS sequence"/>
</dbReference>
<evidence type="ECO:0000313" key="2">
    <source>
        <dbReference type="EMBL" id="KAL0056674.1"/>
    </source>
</evidence>
<comment type="caution">
    <text evidence="2">The sequence shown here is derived from an EMBL/GenBank/DDBJ whole genome shotgun (WGS) entry which is preliminary data.</text>
</comment>
<proteinExistence type="predicted"/>
<gene>
    <name evidence="2" type="ORF">AAF712_016720</name>
</gene>
<feature type="region of interest" description="Disordered" evidence="1">
    <location>
        <begin position="1"/>
        <end position="159"/>
    </location>
</feature>
<dbReference type="EMBL" id="JBBXMP010001094">
    <property type="protein sequence ID" value="KAL0056674.1"/>
    <property type="molecule type" value="Genomic_DNA"/>
</dbReference>
<sequence length="199" mass="21798">KSTQKPQGVGKRVSSGDSQIKLAEQRSHSLEIESGDTAVATVTPGVKSWDITDENDEPAVSLTQDVSDSCSLSGEDDNRDNEEEGHDRHCNDEDIEPEATNDSHRNDENVEPEAANDSHRDNDDIESGEANDGHHDNEEPTNNNIMKSDDASPDEVDFQGKKILYTNAILQPPPISTPAIKRRRAAVKDTIRVPGNHLP</sequence>
<feature type="compositionally biased region" description="Acidic residues" evidence="1">
    <location>
        <begin position="74"/>
        <end position="84"/>
    </location>
</feature>
<protein>
    <submittedName>
        <fullName evidence="2">Uncharacterized protein</fullName>
    </submittedName>
</protein>
<reference evidence="2 3" key="1">
    <citation type="submission" date="2024-05" db="EMBL/GenBank/DDBJ databases">
        <title>A draft genome resource for the thread blight pathogen Marasmius tenuissimus strain MS-2.</title>
        <authorList>
            <person name="Yulfo-Soto G.E."/>
            <person name="Baruah I.K."/>
            <person name="Amoako-Attah I."/>
            <person name="Bukari Y."/>
            <person name="Meinhardt L.W."/>
            <person name="Bailey B.A."/>
            <person name="Cohen S.P."/>
        </authorList>
    </citation>
    <scope>NUCLEOTIDE SEQUENCE [LARGE SCALE GENOMIC DNA]</scope>
    <source>
        <strain evidence="2 3">MS-2</strain>
    </source>
</reference>
<accession>A0ABR2Z611</accession>
<feature type="non-terminal residue" evidence="2">
    <location>
        <position position="1"/>
    </location>
</feature>